<feature type="chain" id="PRO_5021699800" description="CBM-cenC domain-containing protein" evidence="1">
    <location>
        <begin position="24"/>
        <end position="919"/>
    </location>
</feature>
<keyword evidence="1" id="KW-0732">Signal</keyword>
<comment type="caution">
    <text evidence="2">The sequence shown here is derived from an EMBL/GenBank/DDBJ whole genome shotgun (WGS) entry which is preliminary data.</text>
</comment>
<protein>
    <recommendedName>
        <fullName evidence="4">CBM-cenC domain-containing protein</fullName>
    </recommendedName>
</protein>
<dbReference type="EMBL" id="VMBG01000001">
    <property type="protein sequence ID" value="TSJ78527.1"/>
    <property type="molecule type" value="Genomic_DNA"/>
</dbReference>
<gene>
    <name evidence="2" type="ORF">FPL22_04300</name>
</gene>
<dbReference type="RefSeq" id="WP_144228868.1">
    <property type="nucleotide sequence ID" value="NZ_CBCRVV010000022.1"/>
</dbReference>
<feature type="signal peptide" evidence="1">
    <location>
        <begin position="1"/>
        <end position="23"/>
    </location>
</feature>
<proteinExistence type="predicted"/>
<reference evidence="2 3" key="1">
    <citation type="submission" date="2019-07" db="EMBL/GenBank/DDBJ databases">
        <title>Description of 53C-WASEF.</title>
        <authorList>
            <person name="Pitt A."/>
            <person name="Hahn M.W."/>
        </authorList>
    </citation>
    <scope>NUCLEOTIDE SEQUENCE [LARGE SCALE GENOMIC DNA]</scope>
    <source>
        <strain evidence="2 3">53C-WASEF</strain>
    </source>
</reference>
<name>A0A556QPH1_9BACT</name>
<evidence type="ECO:0000313" key="2">
    <source>
        <dbReference type="EMBL" id="TSJ78527.1"/>
    </source>
</evidence>
<dbReference type="OrthoDB" id="5379939at2"/>
<dbReference type="AlphaFoldDB" id="A0A556QPH1"/>
<organism evidence="2 3">
    <name type="scientific">Rariglobus hedericola</name>
    <dbReference type="NCBI Taxonomy" id="2597822"/>
    <lineage>
        <taxon>Bacteria</taxon>
        <taxon>Pseudomonadati</taxon>
        <taxon>Verrucomicrobiota</taxon>
        <taxon>Opitutia</taxon>
        <taxon>Opitutales</taxon>
        <taxon>Opitutaceae</taxon>
        <taxon>Rariglobus</taxon>
    </lineage>
</organism>
<evidence type="ECO:0000256" key="1">
    <source>
        <dbReference type="SAM" id="SignalP"/>
    </source>
</evidence>
<sequence length="919" mass="101866">MKHSLSFPVAAIALAFSITAGHAQSNVTLEAKIVVTTEVARPADKVPPLGANDFGGRGVQAAAGNYIVNAGNERPVWQNMHRAVKVEDRSFELDSPGGTSWYKLWADGFLSGAKVRIYRIVDKAGGALEVADNGRVKMFKEIPAGAHVILVGSTTVIPEGKEGFPKGGWVVDAPPPGKKPNRVYLSADSPELKEFDYVVLEKDLADFNMDWVHNRVRSLPNASVRPQWPWTLKPEDTKLSFSSYNGQPPAGMIEPGDSALLIEPTAGRTTMSQTRFIGPDQDKESLYYTQLEPGKNYRLEVWLRQEGLGDGGKVTFFINPEKTSGHAGIRSAFTVDGMWKKYTYDFVAPARPVGSRHYGPAFSFTGPGKLWMDNSRLFRFDSPKELELPYVPDPDMLAALVASQPATGPKGTHRIWVLERDITMDSLLSLHPSSQLNPGWRTSITSQNKDLSLPQELLFDFATGDSPSTRMMPHIVMQHILHDEQDWLNFVEYMAAPYDAKTDTPKTKPWAYKRTLQRGGNGTPWTDEFREVIVELGNETWHNGKPDDWIGFSTLGAVHRGGPEYGLFADFLITQIKSSPWWNKAKLDGKIKFNLGSNYSGRVEHGMARGYGEEAIQRTSQAAYVGRANYVGPKWETGDKPLATFDNDGLLATIMGYQIGVKASQERTFEAQKLLAQKGIVYDLIAYEGGPSGYSIDRETRKIPGLVESAERYGKSQAMAVASLDAWLGSYLQGWTYQNYFSFQQGQYWSSHTMRSDGFRPHISWLAMTLRNRFASGALMKVETVQLPTIEHTEGKETTAQIPLVGVYAMRDGDRWSVFVLSRKIDGQAHGIDFGDGYSAVSLKLPFKSAAKISLHKLAGNPRANNITSEEVKIESLSLNPRQPQFNQNGAWQINETTGGDKKGLPPAAIFLYVFEGVK</sequence>
<evidence type="ECO:0008006" key="4">
    <source>
        <dbReference type="Google" id="ProtNLM"/>
    </source>
</evidence>
<dbReference type="Proteomes" id="UP000315648">
    <property type="component" value="Unassembled WGS sequence"/>
</dbReference>
<dbReference type="Gene3D" id="2.60.120.260">
    <property type="entry name" value="Galactose-binding domain-like"/>
    <property type="match status" value="1"/>
</dbReference>
<evidence type="ECO:0000313" key="3">
    <source>
        <dbReference type="Proteomes" id="UP000315648"/>
    </source>
</evidence>
<accession>A0A556QPH1</accession>
<keyword evidence="3" id="KW-1185">Reference proteome</keyword>